<evidence type="ECO:0000256" key="1">
    <source>
        <dbReference type="ARBA" id="ARBA00004141"/>
    </source>
</evidence>
<dbReference type="AlphaFoldDB" id="A0A0L7KN48"/>
<comment type="subcellular location">
    <subcellularLocation>
        <location evidence="1">Membrane</location>
        <topology evidence="1">Multi-pass membrane protein</topology>
    </subcellularLocation>
</comment>
<evidence type="ECO:0000256" key="3">
    <source>
        <dbReference type="ARBA" id="ARBA00022989"/>
    </source>
</evidence>
<evidence type="ECO:0000256" key="2">
    <source>
        <dbReference type="ARBA" id="ARBA00022692"/>
    </source>
</evidence>
<name>A0A0L7KN48_OPEBR</name>
<dbReference type="InterPro" id="IPR005828">
    <property type="entry name" value="MFS_sugar_transport-like"/>
</dbReference>
<evidence type="ECO:0000313" key="6">
    <source>
        <dbReference type="EMBL" id="KOB64545.1"/>
    </source>
</evidence>
<evidence type="ECO:0000256" key="4">
    <source>
        <dbReference type="ARBA" id="ARBA00023136"/>
    </source>
</evidence>
<feature type="transmembrane region" description="Helical" evidence="5">
    <location>
        <begin position="12"/>
        <end position="34"/>
    </location>
</feature>
<feature type="non-terminal residue" evidence="6">
    <location>
        <position position="1"/>
    </location>
</feature>
<keyword evidence="2 5" id="KW-0812">Transmembrane</keyword>
<feature type="transmembrane region" description="Helical" evidence="5">
    <location>
        <begin position="126"/>
        <end position="147"/>
    </location>
</feature>
<proteinExistence type="predicted"/>
<gene>
    <name evidence="6" type="ORF">OBRU01_23981</name>
</gene>
<dbReference type="InterPro" id="IPR036259">
    <property type="entry name" value="MFS_trans_sf"/>
</dbReference>
<dbReference type="EMBL" id="JTDY01008480">
    <property type="protein sequence ID" value="KOB64545.1"/>
    <property type="molecule type" value="Genomic_DNA"/>
</dbReference>
<sequence>IEVGGDSKRVLTGVIFSYAIYVGEVAFAFIAMGFKYWKSIILVVYGPLIMFITYGLILRESSRWQVLRGKTDEAKGTLKLIAKYNKIDITAAEIDGTDPKELRMKLNIEEQNEKESMKEIIKSKEIMIRLAVASVCFFTSSFLYYGSVVHAVLLPGNKYTNFILASLTSFPGDLIAYFTFEKFGRKITLHNDLVEIGFVFDWKTWSGDLFYWNLHIQLGTIPYERKRIPSWLGEHSREDWKHASTTYSVTGIVISV</sequence>
<dbReference type="PANTHER" id="PTHR24064">
    <property type="entry name" value="SOLUTE CARRIER FAMILY 22 MEMBER"/>
    <property type="match status" value="1"/>
</dbReference>
<organism evidence="6 7">
    <name type="scientific">Operophtera brumata</name>
    <name type="common">Winter moth</name>
    <name type="synonym">Phalaena brumata</name>
    <dbReference type="NCBI Taxonomy" id="104452"/>
    <lineage>
        <taxon>Eukaryota</taxon>
        <taxon>Metazoa</taxon>
        <taxon>Ecdysozoa</taxon>
        <taxon>Arthropoda</taxon>
        <taxon>Hexapoda</taxon>
        <taxon>Insecta</taxon>
        <taxon>Pterygota</taxon>
        <taxon>Neoptera</taxon>
        <taxon>Endopterygota</taxon>
        <taxon>Lepidoptera</taxon>
        <taxon>Glossata</taxon>
        <taxon>Ditrysia</taxon>
        <taxon>Geometroidea</taxon>
        <taxon>Geometridae</taxon>
        <taxon>Larentiinae</taxon>
        <taxon>Operophtera</taxon>
    </lineage>
</organism>
<dbReference type="Proteomes" id="UP000037510">
    <property type="component" value="Unassembled WGS sequence"/>
</dbReference>
<reference evidence="6 7" key="1">
    <citation type="journal article" date="2015" name="Genome Biol. Evol.">
        <title>The genome of winter moth (Operophtera brumata) provides a genomic perspective on sexual dimorphism and phenology.</title>
        <authorList>
            <person name="Derks M.F."/>
            <person name="Smit S."/>
            <person name="Salis L."/>
            <person name="Schijlen E."/>
            <person name="Bossers A."/>
            <person name="Mateman C."/>
            <person name="Pijl A.S."/>
            <person name="de Ridder D."/>
            <person name="Groenen M.A."/>
            <person name="Visser M.E."/>
            <person name="Megens H.J."/>
        </authorList>
    </citation>
    <scope>NUCLEOTIDE SEQUENCE [LARGE SCALE GENOMIC DNA]</scope>
    <source>
        <strain evidence="6">WM2013NL</strain>
        <tissue evidence="6">Head and thorax</tissue>
    </source>
</reference>
<dbReference type="Pfam" id="PF00083">
    <property type="entry name" value="Sugar_tr"/>
    <property type="match status" value="1"/>
</dbReference>
<dbReference type="STRING" id="104452.A0A0L7KN48"/>
<evidence type="ECO:0000256" key="5">
    <source>
        <dbReference type="SAM" id="Phobius"/>
    </source>
</evidence>
<dbReference type="GO" id="GO:0022857">
    <property type="term" value="F:transmembrane transporter activity"/>
    <property type="evidence" value="ECO:0007669"/>
    <property type="project" value="InterPro"/>
</dbReference>
<keyword evidence="7" id="KW-1185">Reference proteome</keyword>
<feature type="transmembrane region" description="Helical" evidence="5">
    <location>
        <begin position="159"/>
        <end position="180"/>
    </location>
</feature>
<dbReference type="SUPFAM" id="SSF103473">
    <property type="entry name" value="MFS general substrate transporter"/>
    <property type="match status" value="1"/>
</dbReference>
<accession>A0A0L7KN48</accession>
<protein>
    <submittedName>
        <fullName evidence="6">Solute carrier family 22 member 21</fullName>
    </submittedName>
</protein>
<dbReference type="Gene3D" id="1.20.1250.20">
    <property type="entry name" value="MFS general substrate transporter like domains"/>
    <property type="match status" value="1"/>
</dbReference>
<keyword evidence="3 5" id="KW-1133">Transmembrane helix</keyword>
<feature type="non-terminal residue" evidence="6">
    <location>
        <position position="256"/>
    </location>
</feature>
<feature type="transmembrane region" description="Helical" evidence="5">
    <location>
        <begin position="40"/>
        <end position="58"/>
    </location>
</feature>
<comment type="caution">
    <text evidence="6">The sequence shown here is derived from an EMBL/GenBank/DDBJ whole genome shotgun (WGS) entry which is preliminary data.</text>
</comment>
<dbReference type="GO" id="GO:0016020">
    <property type="term" value="C:membrane"/>
    <property type="evidence" value="ECO:0007669"/>
    <property type="project" value="UniProtKB-SubCell"/>
</dbReference>
<evidence type="ECO:0000313" key="7">
    <source>
        <dbReference type="Proteomes" id="UP000037510"/>
    </source>
</evidence>
<keyword evidence="4 5" id="KW-0472">Membrane</keyword>